<evidence type="ECO:0000256" key="1">
    <source>
        <dbReference type="SAM" id="MobiDB-lite"/>
    </source>
</evidence>
<organism evidence="2 3">
    <name type="scientific">Apostasia shenzhenica</name>
    <dbReference type="NCBI Taxonomy" id="1088818"/>
    <lineage>
        <taxon>Eukaryota</taxon>
        <taxon>Viridiplantae</taxon>
        <taxon>Streptophyta</taxon>
        <taxon>Embryophyta</taxon>
        <taxon>Tracheophyta</taxon>
        <taxon>Spermatophyta</taxon>
        <taxon>Magnoliopsida</taxon>
        <taxon>Liliopsida</taxon>
        <taxon>Asparagales</taxon>
        <taxon>Orchidaceae</taxon>
        <taxon>Apostasioideae</taxon>
        <taxon>Apostasia</taxon>
    </lineage>
</organism>
<dbReference type="OrthoDB" id="769821at2759"/>
<dbReference type="AlphaFoldDB" id="A0A2I0AF09"/>
<evidence type="ECO:0000313" key="2">
    <source>
        <dbReference type="EMBL" id="PKA54113.1"/>
    </source>
</evidence>
<feature type="region of interest" description="Disordered" evidence="1">
    <location>
        <begin position="106"/>
        <end position="151"/>
    </location>
</feature>
<keyword evidence="3" id="KW-1185">Reference proteome</keyword>
<proteinExistence type="predicted"/>
<dbReference type="InterPro" id="IPR012438">
    <property type="entry name" value="DUF1639"/>
</dbReference>
<feature type="compositionally biased region" description="Polar residues" evidence="1">
    <location>
        <begin position="168"/>
        <end position="179"/>
    </location>
</feature>
<dbReference type="PANTHER" id="PTHR33130">
    <property type="entry name" value="PUTATIVE (DUF1639)-RELATED"/>
    <property type="match status" value="1"/>
</dbReference>
<evidence type="ECO:0000313" key="3">
    <source>
        <dbReference type="Proteomes" id="UP000236161"/>
    </source>
</evidence>
<accession>A0A2I0AF09</accession>
<protein>
    <submittedName>
        <fullName evidence="2">Uncharacterized protein</fullName>
    </submittedName>
</protein>
<dbReference type="PANTHER" id="PTHR33130:SF86">
    <property type="entry name" value="OS01G0132500 PROTEIN"/>
    <property type="match status" value="1"/>
</dbReference>
<reference evidence="2 3" key="1">
    <citation type="journal article" date="2017" name="Nature">
        <title>The Apostasia genome and the evolution of orchids.</title>
        <authorList>
            <person name="Zhang G.Q."/>
            <person name="Liu K.W."/>
            <person name="Li Z."/>
            <person name="Lohaus R."/>
            <person name="Hsiao Y.Y."/>
            <person name="Niu S.C."/>
            <person name="Wang J.Y."/>
            <person name="Lin Y.C."/>
            <person name="Xu Q."/>
            <person name="Chen L.J."/>
            <person name="Yoshida K."/>
            <person name="Fujiwara S."/>
            <person name="Wang Z.W."/>
            <person name="Zhang Y.Q."/>
            <person name="Mitsuda N."/>
            <person name="Wang M."/>
            <person name="Liu G.H."/>
            <person name="Pecoraro L."/>
            <person name="Huang H.X."/>
            <person name="Xiao X.J."/>
            <person name="Lin M."/>
            <person name="Wu X.Y."/>
            <person name="Wu W.L."/>
            <person name="Chen Y.Y."/>
            <person name="Chang S.B."/>
            <person name="Sakamoto S."/>
            <person name="Ohme-Takagi M."/>
            <person name="Yagi M."/>
            <person name="Zeng S.J."/>
            <person name="Shen C.Y."/>
            <person name="Yeh C.M."/>
            <person name="Luo Y.B."/>
            <person name="Tsai W.C."/>
            <person name="Van de Peer Y."/>
            <person name="Liu Z.J."/>
        </authorList>
    </citation>
    <scope>NUCLEOTIDE SEQUENCE [LARGE SCALE GENOMIC DNA]</scope>
    <source>
        <strain evidence="3">cv. Shenzhen</strain>
        <tissue evidence="2">Stem</tissue>
    </source>
</reference>
<dbReference type="Pfam" id="PF07797">
    <property type="entry name" value="DUF1639"/>
    <property type="match status" value="1"/>
</dbReference>
<dbReference type="EMBL" id="KZ451984">
    <property type="protein sequence ID" value="PKA54113.1"/>
    <property type="molecule type" value="Genomic_DNA"/>
</dbReference>
<gene>
    <name evidence="2" type="ORF">AXF42_Ash018123</name>
</gene>
<dbReference type="Proteomes" id="UP000236161">
    <property type="component" value="Unassembled WGS sequence"/>
</dbReference>
<sequence length="262" mass="29189">MVISAETAPAPSAPPSRRVAVQTSLHSFEFPVLKTWGKHRVLRFLNVNRKGEIIDGARRSGASEISASSADQIWPEEDSVRAGDDAGFEEVRAKLLVHLQEAAERMKVDVPQSEQRKPGPPSAMTLLPAPSKAPKSPEPSSSSSPGLARPWNLRTRRVPIYNEPRNIASPSPLSQSVPSEKSALARTVRLRSEGLERREWPKITIPLTREEIDEDIYAVTGSRGRRRPKKRPRILQRQLDFLLPGLWLPSITPDSYRVPDLP</sequence>
<feature type="compositionally biased region" description="Low complexity" evidence="1">
    <location>
        <begin position="128"/>
        <end position="145"/>
    </location>
</feature>
<name>A0A2I0AF09_9ASPA</name>
<dbReference type="STRING" id="1088818.A0A2I0AF09"/>
<feature type="region of interest" description="Disordered" evidence="1">
    <location>
        <begin position="162"/>
        <end position="181"/>
    </location>
</feature>